<sequence length="362" mass="40347">MELSLNLGFPGFSSLDHDSVDRTRDVTGRSIGGGVDADGGDCGYLRRLEDEMRKIEPFRRELPLCMILLENTIKRLRMRTCLREDEEEEETTETVTPSINELFPLKRKPEDEESGEVSRNGKKRASCDNDSGLFKSDLNRGDGCDKPACMDCPSNSAGENCSGFLQLQNKTESSQKSSVKRDTGCSLSLMSPTSVLVNPAMAKAKSSGGSSLVFGSSFVAEQMKLQGKTHPQQPHQIMQNQLNQGMLKKQRRSWSPELHRHFLEALQKLGGAQVATPKQIREMMKVQGLTNDEVKSHLQKYRLNIRRVASPSNDPNASKAISGNWSTRGEGEEDEEEEEECRENSDGHSWVTGHREKQLLAS</sequence>
<proteinExistence type="predicted"/>
<comment type="caution">
    <text evidence="1">The sequence shown here is derived from an EMBL/GenBank/DDBJ whole genome shotgun (WGS) entry which is preliminary data.</text>
</comment>
<accession>A0ACB9S2E1</accession>
<protein>
    <submittedName>
        <fullName evidence="1">Uncharacterized protein</fullName>
    </submittedName>
</protein>
<evidence type="ECO:0000313" key="2">
    <source>
        <dbReference type="Proteomes" id="UP001057402"/>
    </source>
</evidence>
<organism evidence="1 2">
    <name type="scientific">Melastoma candidum</name>
    <dbReference type="NCBI Taxonomy" id="119954"/>
    <lineage>
        <taxon>Eukaryota</taxon>
        <taxon>Viridiplantae</taxon>
        <taxon>Streptophyta</taxon>
        <taxon>Embryophyta</taxon>
        <taxon>Tracheophyta</taxon>
        <taxon>Spermatophyta</taxon>
        <taxon>Magnoliopsida</taxon>
        <taxon>eudicotyledons</taxon>
        <taxon>Gunneridae</taxon>
        <taxon>Pentapetalae</taxon>
        <taxon>rosids</taxon>
        <taxon>malvids</taxon>
        <taxon>Myrtales</taxon>
        <taxon>Melastomataceae</taxon>
        <taxon>Melastomatoideae</taxon>
        <taxon>Melastomateae</taxon>
        <taxon>Melastoma</taxon>
    </lineage>
</organism>
<gene>
    <name evidence="1" type="ORF">MLD38_003161</name>
</gene>
<dbReference type="Proteomes" id="UP001057402">
    <property type="component" value="Chromosome 2"/>
</dbReference>
<reference evidence="2" key="1">
    <citation type="journal article" date="2023" name="Front. Plant Sci.">
        <title>Chromosomal-level genome assembly of Melastoma candidum provides insights into trichome evolution.</title>
        <authorList>
            <person name="Zhong Y."/>
            <person name="Wu W."/>
            <person name="Sun C."/>
            <person name="Zou P."/>
            <person name="Liu Y."/>
            <person name="Dai S."/>
            <person name="Zhou R."/>
        </authorList>
    </citation>
    <scope>NUCLEOTIDE SEQUENCE [LARGE SCALE GENOMIC DNA]</scope>
</reference>
<dbReference type="EMBL" id="CM042881">
    <property type="protein sequence ID" value="KAI4385100.1"/>
    <property type="molecule type" value="Genomic_DNA"/>
</dbReference>
<evidence type="ECO:0000313" key="1">
    <source>
        <dbReference type="EMBL" id="KAI4385100.1"/>
    </source>
</evidence>
<keyword evidence="2" id="KW-1185">Reference proteome</keyword>
<name>A0ACB9S2E1_9MYRT</name>